<gene>
    <name evidence="2" type="ORF">NDU88_002468</name>
</gene>
<accession>A0AAV7P8C8</accession>
<keyword evidence="1" id="KW-0812">Transmembrane</keyword>
<evidence type="ECO:0000256" key="1">
    <source>
        <dbReference type="SAM" id="Phobius"/>
    </source>
</evidence>
<reference evidence="2" key="1">
    <citation type="journal article" date="2022" name="bioRxiv">
        <title>Sequencing and chromosome-scale assembly of the giantPleurodeles waltlgenome.</title>
        <authorList>
            <person name="Brown T."/>
            <person name="Elewa A."/>
            <person name="Iarovenko S."/>
            <person name="Subramanian E."/>
            <person name="Araus A.J."/>
            <person name="Petzold A."/>
            <person name="Susuki M."/>
            <person name="Suzuki K.-i.T."/>
            <person name="Hayashi T."/>
            <person name="Toyoda A."/>
            <person name="Oliveira C."/>
            <person name="Osipova E."/>
            <person name="Leigh N.D."/>
            <person name="Simon A."/>
            <person name="Yun M.H."/>
        </authorList>
    </citation>
    <scope>NUCLEOTIDE SEQUENCE</scope>
    <source>
        <strain evidence="2">20211129_DDA</strain>
        <tissue evidence="2">Liver</tissue>
    </source>
</reference>
<feature type="transmembrane region" description="Helical" evidence="1">
    <location>
        <begin position="45"/>
        <end position="65"/>
    </location>
</feature>
<keyword evidence="3" id="KW-1185">Reference proteome</keyword>
<sequence length="101" mass="10832">MAEFASPGSISSPLPLALRTNNTDSGLGRSQGIIGIPYPCMAKSLGWAGLAWVVGLCALCFHHILPVTQVNISRQNVQQEDQSEDQQEAAPACHFQCLCHV</sequence>
<name>A0AAV7P8C8_PLEWA</name>
<keyword evidence="1" id="KW-0472">Membrane</keyword>
<dbReference type="EMBL" id="JANPWB010000011">
    <property type="protein sequence ID" value="KAJ1124004.1"/>
    <property type="molecule type" value="Genomic_DNA"/>
</dbReference>
<dbReference type="AlphaFoldDB" id="A0AAV7P8C8"/>
<evidence type="ECO:0000313" key="3">
    <source>
        <dbReference type="Proteomes" id="UP001066276"/>
    </source>
</evidence>
<dbReference type="Proteomes" id="UP001066276">
    <property type="component" value="Chromosome 7"/>
</dbReference>
<comment type="caution">
    <text evidence="2">The sequence shown here is derived from an EMBL/GenBank/DDBJ whole genome shotgun (WGS) entry which is preliminary data.</text>
</comment>
<organism evidence="2 3">
    <name type="scientific">Pleurodeles waltl</name>
    <name type="common">Iberian ribbed newt</name>
    <dbReference type="NCBI Taxonomy" id="8319"/>
    <lineage>
        <taxon>Eukaryota</taxon>
        <taxon>Metazoa</taxon>
        <taxon>Chordata</taxon>
        <taxon>Craniata</taxon>
        <taxon>Vertebrata</taxon>
        <taxon>Euteleostomi</taxon>
        <taxon>Amphibia</taxon>
        <taxon>Batrachia</taxon>
        <taxon>Caudata</taxon>
        <taxon>Salamandroidea</taxon>
        <taxon>Salamandridae</taxon>
        <taxon>Pleurodelinae</taxon>
        <taxon>Pleurodeles</taxon>
    </lineage>
</organism>
<protein>
    <submittedName>
        <fullName evidence="2">Uncharacterized protein</fullName>
    </submittedName>
</protein>
<evidence type="ECO:0000313" key="2">
    <source>
        <dbReference type="EMBL" id="KAJ1124004.1"/>
    </source>
</evidence>
<keyword evidence="1" id="KW-1133">Transmembrane helix</keyword>
<proteinExistence type="predicted"/>